<reference evidence="2 3" key="1">
    <citation type="submission" date="2019-01" db="EMBL/GenBank/DDBJ databases">
        <title>Halorientalis sp. F13-25 a new haloarchaeum isolated from hypersaline water.</title>
        <authorList>
            <person name="Ana D.-V."/>
            <person name="Cristina S.-P."/>
            <person name="Antonio V."/>
        </authorList>
    </citation>
    <scope>NUCLEOTIDE SEQUENCE [LARGE SCALE GENOMIC DNA]</scope>
    <source>
        <strain evidence="2 3">F13-25</strain>
    </source>
</reference>
<feature type="transmembrane region" description="Helical" evidence="1">
    <location>
        <begin position="14"/>
        <end position="34"/>
    </location>
</feature>
<name>A0A498KXV5_9EURY</name>
<comment type="caution">
    <text evidence="2">The sequence shown here is derived from an EMBL/GenBank/DDBJ whole genome shotgun (WGS) entry which is preliminary data.</text>
</comment>
<keyword evidence="1" id="KW-1133">Transmembrane helix</keyword>
<dbReference type="AlphaFoldDB" id="A0A498KXV5"/>
<evidence type="ECO:0000313" key="2">
    <source>
        <dbReference type="EMBL" id="RXK46955.1"/>
    </source>
</evidence>
<keyword evidence="1" id="KW-0472">Membrane</keyword>
<proteinExistence type="predicted"/>
<evidence type="ECO:0000313" key="3">
    <source>
        <dbReference type="Proteomes" id="UP000289691"/>
    </source>
</evidence>
<accession>A0A498KXV5</accession>
<dbReference type="EMBL" id="RDFA01000007">
    <property type="protein sequence ID" value="RXK46955.1"/>
    <property type="molecule type" value="Genomic_DNA"/>
</dbReference>
<protein>
    <submittedName>
        <fullName evidence="2">Uncharacterized protein</fullName>
    </submittedName>
</protein>
<gene>
    <name evidence="2" type="ORF">EAF64_17565</name>
</gene>
<dbReference type="RefSeq" id="WP_129070288.1">
    <property type="nucleotide sequence ID" value="NZ_RDFA01000007.1"/>
</dbReference>
<keyword evidence="3" id="KW-1185">Reference proteome</keyword>
<organism evidence="2 3">
    <name type="scientific">Halorientalis pallida</name>
    <dbReference type="NCBI Taxonomy" id="2479928"/>
    <lineage>
        <taxon>Archaea</taxon>
        <taxon>Methanobacteriati</taxon>
        <taxon>Methanobacteriota</taxon>
        <taxon>Stenosarchaea group</taxon>
        <taxon>Halobacteria</taxon>
        <taxon>Halobacteriales</taxon>
        <taxon>Haloarculaceae</taxon>
        <taxon>Halorientalis</taxon>
    </lineage>
</organism>
<dbReference type="Proteomes" id="UP000289691">
    <property type="component" value="Unassembled WGS sequence"/>
</dbReference>
<sequence length="65" mass="7441">MTDRSGVLQYSYDVVRILLLLVVYVALLSVKTVVRLTGQRLHRIREAGVRFARRSLSRPKSSSRP</sequence>
<evidence type="ECO:0000256" key="1">
    <source>
        <dbReference type="SAM" id="Phobius"/>
    </source>
</evidence>
<keyword evidence="1" id="KW-0812">Transmembrane</keyword>